<comment type="caution">
    <text evidence="4">The sequence shown here is derived from an EMBL/GenBank/DDBJ whole genome shotgun (WGS) entry which is preliminary data.</text>
</comment>
<dbReference type="PANTHER" id="PTHR11941:SF171">
    <property type="entry name" value="SD19268P"/>
    <property type="match status" value="1"/>
</dbReference>
<comment type="similarity">
    <text evidence="1">Belongs to the enoyl-CoA hydratase/isomerase family.</text>
</comment>
<gene>
    <name evidence="4" type="ORF">HETSPECPRED_008305</name>
</gene>
<accession>A0A8H3IXB5</accession>
<dbReference type="Proteomes" id="UP000664521">
    <property type="component" value="Unassembled WGS sequence"/>
</dbReference>
<keyword evidence="5" id="KW-1185">Reference proteome</keyword>
<name>A0A8H3IXB5_9LECA</name>
<dbReference type="GO" id="GO:0005739">
    <property type="term" value="C:mitochondrion"/>
    <property type="evidence" value="ECO:0007669"/>
    <property type="project" value="TreeGrafter"/>
</dbReference>
<feature type="region of interest" description="Disordered" evidence="3">
    <location>
        <begin position="404"/>
        <end position="433"/>
    </location>
</feature>
<organism evidence="4 5">
    <name type="scientific">Heterodermia speciosa</name>
    <dbReference type="NCBI Taxonomy" id="116794"/>
    <lineage>
        <taxon>Eukaryota</taxon>
        <taxon>Fungi</taxon>
        <taxon>Dikarya</taxon>
        <taxon>Ascomycota</taxon>
        <taxon>Pezizomycotina</taxon>
        <taxon>Lecanoromycetes</taxon>
        <taxon>OSLEUM clade</taxon>
        <taxon>Lecanoromycetidae</taxon>
        <taxon>Caliciales</taxon>
        <taxon>Physciaceae</taxon>
        <taxon>Heterodermia</taxon>
    </lineage>
</organism>
<dbReference type="Gene3D" id="1.10.12.10">
    <property type="entry name" value="Lyase 2-enoyl-coa Hydratase, Chain A, domain 2"/>
    <property type="match status" value="1"/>
</dbReference>
<dbReference type="SUPFAM" id="SSF52096">
    <property type="entry name" value="ClpP/crotonase"/>
    <property type="match status" value="1"/>
</dbReference>
<dbReference type="InterPro" id="IPR001753">
    <property type="entry name" value="Enoyl-CoA_hydra/iso"/>
</dbReference>
<dbReference type="OrthoDB" id="410701at2759"/>
<dbReference type="PANTHER" id="PTHR11941">
    <property type="entry name" value="ENOYL-COA HYDRATASE-RELATED"/>
    <property type="match status" value="1"/>
</dbReference>
<reference evidence="4" key="1">
    <citation type="submission" date="2021-03" db="EMBL/GenBank/DDBJ databases">
        <authorList>
            <person name="Tagirdzhanova G."/>
        </authorList>
    </citation>
    <scope>NUCLEOTIDE SEQUENCE</scope>
</reference>
<evidence type="ECO:0000313" key="4">
    <source>
        <dbReference type="EMBL" id="CAF9932225.1"/>
    </source>
</evidence>
<evidence type="ECO:0000313" key="5">
    <source>
        <dbReference type="Proteomes" id="UP000664521"/>
    </source>
</evidence>
<dbReference type="InterPro" id="IPR014748">
    <property type="entry name" value="Enoyl-CoA_hydra_C"/>
</dbReference>
<feature type="compositionally biased region" description="Basic and acidic residues" evidence="3">
    <location>
        <begin position="406"/>
        <end position="433"/>
    </location>
</feature>
<dbReference type="GO" id="GO:0006635">
    <property type="term" value="P:fatty acid beta-oxidation"/>
    <property type="evidence" value="ECO:0007669"/>
    <property type="project" value="TreeGrafter"/>
</dbReference>
<sequence>MLTAAPIPAVSINYRRSFTGVSSSPELLSISDIPAPHIGHIRVIGLRSPHNRNALSKQLLAELRHEIVSLDGHDGSTGGTRVLVLASELDEAFCAGADLKERSRMTVTETHFFLDSLRATFHAIANLGIPTISAVSSVALGGGLELALTTSLRVFSEHAIVGLPETRLGIVPGAGGSYRLESLIGSSRARQLILTGMRVKGTKAWQMGICNYIVHHKEDKSSDREADVGEDVAKASTERLSQRRQEVLDRALKVARQICRGAPVAVAVAMLMTKMNPYKEDRLYNTCLRIGRADRDEGLEAFKQKRDPVYRGSDFRSNSFSKKLFKSKGSGNLEMVGITGDSGQQSSIEGNLQHASELERGLFTKPEKPRALGGFEKSWDSGNLGFMGHGPKLNNRNDEIEVSDPAEEKEMEFSEHSGSIHDLFDDTFDEPQK</sequence>
<dbReference type="InterPro" id="IPR029045">
    <property type="entry name" value="ClpP/crotonase-like_dom_sf"/>
</dbReference>
<dbReference type="EMBL" id="CAJPDS010000062">
    <property type="protein sequence ID" value="CAF9932225.1"/>
    <property type="molecule type" value="Genomic_DNA"/>
</dbReference>
<evidence type="ECO:0008006" key="6">
    <source>
        <dbReference type="Google" id="ProtNLM"/>
    </source>
</evidence>
<dbReference type="Gene3D" id="3.90.226.10">
    <property type="entry name" value="2-enoyl-CoA Hydratase, Chain A, domain 1"/>
    <property type="match status" value="1"/>
</dbReference>
<evidence type="ECO:0000256" key="2">
    <source>
        <dbReference type="ARBA" id="ARBA00023239"/>
    </source>
</evidence>
<dbReference type="CDD" id="cd06558">
    <property type="entry name" value="crotonase-like"/>
    <property type="match status" value="1"/>
</dbReference>
<evidence type="ECO:0000256" key="1">
    <source>
        <dbReference type="ARBA" id="ARBA00005254"/>
    </source>
</evidence>
<protein>
    <recommendedName>
        <fullName evidence="6">Enoyl-CoA hydratase</fullName>
    </recommendedName>
</protein>
<keyword evidence="2" id="KW-0456">Lyase</keyword>
<dbReference type="Pfam" id="PF00378">
    <property type="entry name" value="ECH_1"/>
    <property type="match status" value="1"/>
</dbReference>
<proteinExistence type="inferred from homology"/>
<evidence type="ECO:0000256" key="3">
    <source>
        <dbReference type="SAM" id="MobiDB-lite"/>
    </source>
</evidence>
<dbReference type="AlphaFoldDB" id="A0A8H3IXB5"/>
<dbReference type="GO" id="GO:0016829">
    <property type="term" value="F:lyase activity"/>
    <property type="evidence" value="ECO:0007669"/>
    <property type="project" value="UniProtKB-KW"/>
</dbReference>